<evidence type="ECO:0000313" key="1">
    <source>
        <dbReference type="EMBL" id="CAA2630197.1"/>
    </source>
</evidence>
<keyword evidence="2" id="KW-1185">Reference proteome</keyword>
<name>A0A7I8JH21_SPIIN</name>
<dbReference type="AlphaFoldDB" id="A0A7I8JH21"/>
<dbReference type="Proteomes" id="UP001189122">
    <property type="component" value="Unassembled WGS sequence"/>
</dbReference>
<organism evidence="1">
    <name type="scientific">Spirodela intermedia</name>
    <name type="common">Intermediate duckweed</name>
    <dbReference type="NCBI Taxonomy" id="51605"/>
    <lineage>
        <taxon>Eukaryota</taxon>
        <taxon>Viridiplantae</taxon>
        <taxon>Streptophyta</taxon>
        <taxon>Embryophyta</taxon>
        <taxon>Tracheophyta</taxon>
        <taxon>Spermatophyta</taxon>
        <taxon>Magnoliopsida</taxon>
        <taxon>Liliopsida</taxon>
        <taxon>Araceae</taxon>
        <taxon>Lemnoideae</taxon>
        <taxon>Spirodela</taxon>
    </lineage>
</organism>
<reference evidence="1 2" key="1">
    <citation type="submission" date="2019-12" db="EMBL/GenBank/DDBJ databases">
        <authorList>
            <person name="Scholz U."/>
            <person name="Mascher M."/>
            <person name="Fiebig A."/>
        </authorList>
    </citation>
    <scope>NUCLEOTIDE SEQUENCE</scope>
</reference>
<dbReference type="EMBL" id="CACRZD030000012">
    <property type="protein sequence ID" value="CAA6669440.1"/>
    <property type="molecule type" value="Genomic_DNA"/>
</dbReference>
<proteinExistence type="predicted"/>
<gene>
    <name evidence="1" type="ORF">SI7747_12015835</name>
</gene>
<protein>
    <submittedName>
        <fullName evidence="1">Uncharacterized protein</fullName>
    </submittedName>
</protein>
<dbReference type="EMBL" id="LR743599">
    <property type="protein sequence ID" value="CAA2630197.1"/>
    <property type="molecule type" value="Genomic_DNA"/>
</dbReference>
<sequence length="194" mass="21330">MPSPVYQCKNAFLLNMAVNCSLTLPNISWIDVELPMKVDAIFSPMGGISPLPCGPHPAPSQSARRPRCSALGPVVSCARLAEHKVVRAEYLPIGPRPDAIHGPRLQIHEDSARHVAPAAGLIVVHVHPLELQIGVPVVPPGRIDPVLGAHHLPELRPDLVPALPPWMCRISRIFTGTGGLLQHRRRERERRRQR</sequence>
<accession>A0A7I8JH21</accession>
<evidence type="ECO:0000313" key="2">
    <source>
        <dbReference type="Proteomes" id="UP001189122"/>
    </source>
</evidence>